<name>A0A9P4JU58_9PLEO</name>
<proteinExistence type="predicted"/>
<sequence length="74" mass="8580">MAYFPCQNDLIYQIYDFNSSKAFGVPNETLTLKFISTYWLSDLPTGVSSNKNRFSFYQISELDGRHHALFILTC</sequence>
<reference evidence="1" key="1">
    <citation type="journal article" date="2020" name="Stud. Mycol.">
        <title>101 Dothideomycetes genomes: a test case for predicting lifestyles and emergence of pathogens.</title>
        <authorList>
            <person name="Haridas S."/>
            <person name="Albert R."/>
            <person name="Binder M."/>
            <person name="Bloem J."/>
            <person name="Labutti K."/>
            <person name="Salamov A."/>
            <person name="Andreopoulos B."/>
            <person name="Baker S."/>
            <person name="Barry K."/>
            <person name="Bills G."/>
            <person name="Bluhm B."/>
            <person name="Cannon C."/>
            <person name="Castanera R."/>
            <person name="Culley D."/>
            <person name="Daum C."/>
            <person name="Ezra D."/>
            <person name="Gonzalez J."/>
            <person name="Henrissat B."/>
            <person name="Kuo A."/>
            <person name="Liang C."/>
            <person name="Lipzen A."/>
            <person name="Lutzoni F."/>
            <person name="Magnuson J."/>
            <person name="Mondo S."/>
            <person name="Nolan M."/>
            <person name="Ohm R."/>
            <person name="Pangilinan J."/>
            <person name="Park H.-J."/>
            <person name="Ramirez L."/>
            <person name="Alfaro M."/>
            <person name="Sun H."/>
            <person name="Tritt A."/>
            <person name="Yoshinaga Y."/>
            <person name="Zwiers L.-H."/>
            <person name="Turgeon B."/>
            <person name="Goodwin S."/>
            <person name="Spatafora J."/>
            <person name="Crous P."/>
            <person name="Grigoriev I."/>
        </authorList>
    </citation>
    <scope>NUCLEOTIDE SEQUENCE</scope>
    <source>
        <strain evidence="1">ATCC 74209</strain>
    </source>
</reference>
<dbReference type="EMBL" id="ML993904">
    <property type="protein sequence ID" value="KAF2203382.1"/>
    <property type="molecule type" value="Genomic_DNA"/>
</dbReference>
<comment type="caution">
    <text evidence="1">The sequence shown here is derived from an EMBL/GenBank/DDBJ whole genome shotgun (WGS) entry which is preliminary data.</text>
</comment>
<evidence type="ECO:0000313" key="2">
    <source>
        <dbReference type="Proteomes" id="UP000799536"/>
    </source>
</evidence>
<dbReference type="AlphaFoldDB" id="A0A9P4JU58"/>
<keyword evidence="2" id="KW-1185">Reference proteome</keyword>
<dbReference type="Proteomes" id="UP000799536">
    <property type="component" value="Unassembled WGS sequence"/>
</dbReference>
<organism evidence="1 2">
    <name type="scientific">Delitschia confertaspora ATCC 74209</name>
    <dbReference type="NCBI Taxonomy" id="1513339"/>
    <lineage>
        <taxon>Eukaryota</taxon>
        <taxon>Fungi</taxon>
        <taxon>Dikarya</taxon>
        <taxon>Ascomycota</taxon>
        <taxon>Pezizomycotina</taxon>
        <taxon>Dothideomycetes</taxon>
        <taxon>Pleosporomycetidae</taxon>
        <taxon>Pleosporales</taxon>
        <taxon>Delitschiaceae</taxon>
        <taxon>Delitschia</taxon>
    </lineage>
</organism>
<gene>
    <name evidence="1" type="ORF">GQ43DRAFT_267200</name>
</gene>
<protein>
    <submittedName>
        <fullName evidence="1">Uncharacterized protein</fullName>
    </submittedName>
</protein>
<accession>A0A9P4JU58</accession>
<evidence type="ECO:0000313" key="1">
    <source>
        <dbReference type="EMBL" id="KAF2203382.1"/>
    </source>
</evidence>